<comment type="cofactor">
    <cofactor evidence="1">
        <name>Mg(2+)</name>
        <dbReference type="ChEBI" id="CHEBI:18420"/>
    </cofactor>
</comment>
<sequence length="232" mass="25379">MKIDVCYTPELIHQFEVENKTVVVIDILRATSCMVAGLGSGIQSITPVATVEECEALGAQGFIMAGERGGEKVEQFHIGNSPFDYMKPEMKGKKVATTTTNGTQAIELSKNAKEVIIGAFLNLSAVVNHLMKSENDVLLFCAGWKGKYNLEDSLFAGAVCNALKQNAELESDSALCAFFLYQSMASDLAYYINRSNHAARLSKFNVKEDIEYCARLNEFNVVPKLVGSELTV</sequence>
<evidence type="ECO:0000256" key="1">
    <source>
        <dbReference type="ARBA" id="ARBA00001946"/>
    </source>
</evidence>
<keyword evidence="9" id="KW-1185">Reference proteome</keyword>
<evidence type="ECO:0000256" key="2">
    <source>
        <dbReference type="ARBA" id="ARBA00009997"/>
    </source>
</evidence>
<dbReference type="Pfam" id="PF04029">
    <property type="entry name" value="2-ph_phosp"/>
    <property type="match status" value="1"/>
</dbReference>
<dbReference type="EC" id="3.1.3.71" evidence="3"/>
<protein>
    <recommendedName>
        <fullName evidence="4">Probable 2-phosphosulfolactate phosphatase</fullName>
        <ecNumber evidence="3">3.1.3.71</ecNumber>
    </recommendedName>
</protein>
<evidence type="ECO:0000256" key="6">
    <source>
        <dbReference type="ARBA" id="ARBA00022842"/>
    </source>
</evidence>
<proteinExistence type="inferred from homology"/>
<dbReference type="RefSeq" id="WP_053223812.1">
    <property type="nucleotide sequence ID" value="NZ_JSVA01000010.1"/>
</dbReference>
<evidence type="ECO:0000256" key="5">
    <source>
        <dbReference type="ARBA" id="ARBA00022801"/>
    </source>
</evidence>
<dbReference type="PATRIC" id="fig|1566026.4.peg.532"/>
<keyword evidence="6" id="KW-0460">Magnesium</keyword>
<dbReference type="FunFam" id="3.90.1560.10:FF:000001">
    <property type="entry name" value="Probable 2-phosphosulfolactate phosphatase"/>
    <property type="match status" value="1"/>
</dbReference>
<dbReference type="GO" id="GO:0000287">
    <property type="term" value="F:magnesium ion binding"/>
    <property type="evidence" value="ECO:0007669"/>
    <property type="project" value="InterPro"/>
</dbReference>
<accession>A0A0L8AK70</accession>
<dbReference type="InterPro" id="IPR036702">
    <property type="entry name" value="ComB-like_sf"/>
</dbReference>
<dbReference type="InterPro" id="IPR005238">
    <property type="entry name" value="ComB-like"/>
</dbReference>
<evidence type="ECO:0000256" key="3">
    <source>
        <dbReference type="ARBA" id="ARBA00012953"/>
    </source>
</evidence>
<dbReference type="EMBL" id="JSVA01000010">
    <property type="protein sequence ID" value="KOF02853.1"/>
    <property type="molecule type" value="Genomic_DNA"/>
</dbReference>
<gene>
    <name evidence="8" type="ORF">OB69_11230</name>
</gene>
<dbReference type="PANTHER" id="PTHR37311">
    <property type="entry name" value="2-PHOSPHOSULFOLACTATE PHOSPHATASE-RELATED"/>
    <property type="match status" value="1"/>
</dbReference>
<comment type="similarity">
    <text evidence="2">Belongs to the ComB family.</text>
</comment>
<evidence type="ECO:0000256" key="7">
    <source>
        <dbReference type="ARBA" id="ARBA00033711"/>
    </source>
</evidence>
<dbReference type="GO" id="GO:0050545">
    <property type="term" value="F:sulfopyruvate decarboxylase activity"/>
    <property type="evidence" value="ECO:0007669"/>
    <property type="project" value="TreeGrafter"/>
</dbReference>
<organism evidence="8 9">
    <name type="scientific">Roseivirga seohaensis subsp. aquiponti</name>
    <dbReference type="NCBI Taxonomy" id="1566026"/>
    <lineage>
        <taxon>Bacteria</taxon>
        <taxon>Pseudomonadati</taxon>
        <taxon>Bacteroidota</taxon>
        <taxon>Cytophagia</taxon>
        <taxon>Cytophagales</taxon>
        <taxon>Roseivirgaceae</taxon>
        <taxon>Roseivirga</taxon>
    </lineage>
</organism>
<evidence type="ECO:0000313" key="9">
    <source>
        <dbReference type="Proteomes" id="UP000036908"/>
    </source>
</evidence>
<evidence type="ECO:0000313" key="8">
    <source>
        <dbReference type="EMBL" id="KOF02853.1"/>
    </source>
</evidence>
<dbReference type="Proteomes" id="UP000036908">
    <property type="component" value="Unassembled WGS sequence"/>
</dbReference>
<comment type="catalytic activity">
    <reaction evidence="7">
        <text>(2R)-O-phospho-3-sulfolactate + H2O = (2R)-3-sulfolactate + phosphate</text>
        <dbReference type="Rhea" id="RHEA:23416"/>
        <dbReference type="ChEBI" id="CHEBI:15377"/>
        <dbReference type="ChEBI" id="CHEBI:15597"/>
        <dbReference type="ChEBI" id="CHEBI:43474"/>
        <dbReference type="ChEBI" id="CHEBI:58738"/>
        <dbReference type="EC" id="3.1.3.71"/>
    </reaction>
</comment>
<dbReference type="AlphaFoldDB" id="A0A0L8AK70"/>
<dbReference type="PANTHER" id="PTHR37311:SF1">
    <property type="entry name" value="2-PHOSPHOSULFOLACTATE PHOSPHATASE-RELATED"/>
    <property type="match status" value="1"/>
</dbReference>
<reference evidence="9" key="1">
    <citation type="submission" date="2014-11" db="EMBL/GenBank/DDBJ databases">
        <title>Genome sequencing of Roseivirga sp. D-25.</title>
        <authorList>
            <person name="Selvaratnam C."/>
            <person name="Thevarajoo S."/>
            <person name="Goh K.M."/>
            <person name="Eee R."/>
            <person name="Chan K.-G."/>
            <person name="Chong C.S."/>
        </authorList>
    </citation>
    <scope>NUCLEOTIDE SEQUENCE [LARGE SCALE GENOMIC DNA]</scope>
    <source>
        <strain evidence="9">D-25</strain>
    </source>
</reference>
<dbReference type="GO" id="GO:0050532">
    <property type="term" value="F:2-phosphosulfolactate phosphatase activity"/>
    <property type="evidence" value="ECO:0007669"/>
    <property type="project" value="UniProtKB-EC"/>
</dbReference>
<keyword evidence="5" id="KW-0378">Hydrolase</keyword>
<dbReference type="Gene3D" id="3.90.1560.10">
    <property type="entry name" value="ComB-like"/>
    <property type="match status" value="1"/>
</dbReference>
<dbReference type="SUPFAM" id="SSF142823">
    <property type="entry name" value="ComB-like"/>
    <property type="match status" value="1"/>
</dbReference>
<name>A0A0L8AK70_9BACT</name>
<evidence type="ECO:0000256" key="4">
    <source>
        <dbReference type="ARBA" id="ARBA00021948"/>
    </source>
</evidence>
<dbReference type="OrthoDB" id="4913at2"/>
<comment type="caution">
    <text evidence="8">The sequence shown here is derived from an EMBL/GenBank/DDBJ whole genome shotgun (WGS) entry which is preliminary data.</text>
</comment>